<dbReference type="CDD" id="cd09281">
    <property type="entry name" value="UPF0066"/>
    <property type="match status" value="1"/>
</dbReference>
<dbReference type="InterPro" id="IPR040372">
    <property type="entry name" value="YaeB-like"/>
</dbReference>
<feature type="domain" description="TsaA-like" evidence="3">
    <location>
        <begin position="29"/>
        <end position="160"/>
    </location>
</feature>
<dbReference type="Pfam" id="PF01980">
    <property type="entry name" value="TrmO_N"/>
    <property type="match status" value="1"/>
</dbReference>
<evidence type="ECO:0000256" key="1">
    <source>
        <dbReference type="ARBA" id="ARBA00022691"/>
    </source>
</evidence>
<keyword evidence="1" id="KW-0949">S-adenosyl-L-methionine</keyword>
<proteinExistence type="inferred from homology"/>
<dbReference type="PROSITE" id="PS51668">
    <property type="entry name" value="TSAA_2"/>
    <property type="match status" value="1"/>
</dbReference>
<accession>Q3A2S9</accession>
<reference evidence="4 5" key="2">
    <citation type="journal article" date="2012" name="BMC Genomics">
        <title>The genome of Pelobacter carbinolicus reveals surprising metabolic capabilities and physiological features.</title>
        <authorList>
            <person name="Aklujkar M."/>
            <person name="Haveman S.A."/>
            <person name="Didonato R.Jr."/>
            <person name="Chertkov O."/>
            <person name="Han C.S."/>
            <person name="Land M.L."/>
            <person name="Brown P."/>
            <person name="Lovley D.R."/>
        </authorList>
    </citation>
    <scope>NUCLEOTIDE SEQUENCE [LARGE SCALE GENOMIC DNA]</scope>
    <source>
        <strain evidence="5">DSM 2380 / NBRC 103641 / GraBd1</strain>
    </source>
</reference>
<dbReference type="PANTHER" id="PTHR12818">
    <property type="entry name" value="TRNA (ADENINE(37)-N6)-METHYLTRANSFERASE"/>
    <property type="match status" value="1"/>
</dbReference>
<reference evidence="5" key="1">
    <citation type="submission" date="2005-10" db="EMBL/GenBank/DDBJ databases">
        <title>Complete sequence of Pelobacter carbinolicus DSM 2380.</title>
        <authorList>
            <person name="Copeland A."/>
            <person name="Lucas S."/>
            <person name="Lapidus A."/>
            <person name="Barry K."/>
            <person name="Detter J.C."/>
            <person name="Glavina T."/>
            <person name="Hammon N."/>
            <person name="Israni S."/>
            <person name="Pitluck S."/>
            <person name="Chertkov O."/>
            <person name="Schmutz J."/>
            <person name="Larimer F."/>
            <person name="Land M."/>
            <person name="Kyrpides N."/>
            <person name="Ivanova N."/>
            <person name="Richardson P."/>
        </authorList>
    </citation>
    <scope>NUCLEOTIDE SEQUENCE [LARGE SCALE GENOMIC DNA]</scope>
    <source>
        <strain evidence="5">DSM 2380 / NBRC 103641 / GraBd1</strain>
    </source>
</reference>
<dbReference type="KEGG" id="pca:Pcar_2088"/>
<evidence type="ECO:0000256" key="2">
    <source>
        <dbReference type="ARBA" id="ARBA00033753"/>
    </source>
</evidence>
<keyword evidence="5" id="KW-1185">Reference proteome</keyword>
<comment type="similarity">
    <text evidence="2">Belongs to the tRNA methyltransferase O family.</text>
</comment>
<dbReference type="eggNOG" id="COG1720">
    <property type="taxonomic scope" value="Bacteria"/>
</dbReference>
<dbReference type="InterPro" id="IPR036413">
    <property type="entry name" value="YaeB-like_sf"/>
</dbReference>
<dbReference type="SUPFAM" id="SSF118196">
    <property type="entry name" value="YaeB-like"/>
    <property type="match status" value="1"/>
</dbReference>
<dbReference type="InterPro" id="IPR036414">
    <property type="entry name" value="YaeB_N_sf"/>
</dbReference>
<name>Q3A2S9_SYNC1</name>
<dbReference type="PANTHER" id="PTHR12818:SF0">
    <property type="entry name" value="TRNA (ADENINE(37)-N6)-METHYLTRANSFERASE"/>
    <property type="match status" value="1"/>
</dbReference>
<dbReference type="EMBL" id="CP000142">
    <property type="protein sequence ID" value="ABA89328.1"/>
    <property type="molecule type" value="Genomic_DNA"/>
</dbReference>
<dbReference type="AlphaFoldDB" id="Q3A2S9"/>
<protein>
    <recommendedName>
        <fullName evidence="3">TsaA-like domain-containing protein</fullName>
    </recommendedName>
</protein>
<dbReference type="NCBIfam" id="TIGR00104">
    <property type="entry name" value="tRNA_TsaA"/>
    <property type="match status" value="1"/>
</dbReference>
<evidence type="ECO:0000313" key="5">
    <source>
        <dbReference type="Proteomes" id="UP000002534"/>
    </source>
</evidence>
<dbReference type="Proteomes" id="UP000002534">
    <property type="component" value="Chromosome"/>
</dbReference>
<dbReference type="STRING" id="338963.Pcar_2088"/>
<sequence>MCYFQESCNRYITTYLYRKKSETIMDIRLSPIGTIRTPFSERQGTPVQPSASHGTPGCIELNEDLIPGLADLDGFSHLILIYHFDRSNGYDLEVTPFMDTRPRGLFSTRAPKRPNPIGLSVVKLLRVEGAVLHIENVDVLDGTPLLDIKPYVPQLDQAPEVRIGWMADKLELATVATADERFK</sequence>
<evidence type="ECO:0000259" key="3">
    <source>
        <dbReference type="PROSITE" id="PS51668"/>
    </source>
</evidence>
<dbReference type="InterPro" id="IPR023370">
    <property type="entry name" value="TrmO-like_N"/>
</dbReference>
<dbReference type="HOGENOM" id="CLU_013458_2_0_7"/>
<dbReference type="Gene3D" id="2.40.30.70">
    <property type="entry name" value="YaeB-like"/>
    <property type="match status" value="1"/>
</dbReference>
<evidence type="ECO:0000313" key="4">
    <source>
        <dbReference type="EMBL" id="ABA89328.1"/>
    </source>
</evidence>
<gene>
    <name evidence="4" type="ordered locus">Pcar_2088</name>
</gene>
<organism evidence="4 5">
    <name type="scientific">Syntrophotalea carbinolica (strain DSM 2380 / NBRC 103641 / GraBd1)</name>
    <name type="common">Pelobacter carbinolicus</name>
    <dbReference type="NCBI Taxonomy" id="338963"/>
    <lineage>
        <taxon>Bacteria</taxon>
        <taxon>Pseudomonadati</taxon>
        <taxon>Thermodesulfobacteriota</taxon>
        <taxon>Desulfuromonadia</taxon>
        <taxon>Desulfuromonadales</taxon>
        <taxon>Syntrophotaleaceae</taxon>
        <taxon>Syntrophotalea</taxon>
    </lineage>
</organism>